<dbReference type="GO" id="GO:0043527">
    <property type="term" value="C:tRNA methyltransferase complex"/>
    <property type="evidence" value="ECO:0007669"/>
    <property type="project" value="TreeGrafter"/>
</dbReference>
<feature type="binding site" evidence="7">
    <location>
        <begin position="210"/>
        <end position="213"/>
    </location>
    <ligand>
        <name>substrate</name>
    </ligand>
</feature>
<gene>
    <name evidence="7 9" type="primary">trmB</name>
    <name evidence="9" type="ORF">Poly30_04150</name>
</gene>
<comment type="catalytic activity">
    <reaction evidence="1 7">
        <text>guanosine(46) in tRNA + S-adenosyl-L-methionine = N(7)-methylguanosine(46) in tRNA + S-adenosyl-L-homocysteine</text>
        <dbReference type="Rhea" id="RHEA:42708"/>
        <dbReference type="Rhea" id="RHEA-COMP:10188"/>
        <dbReference type="Rhea" id="RHEA-COMP:10189"/>
        <dbReference type="ChEBI" id="CHEBI:57856"/>
        <dbReference type="ChEBI" id="CHEBI:59789"/>
        <dbReference type="ChEBI" id="CHEBI:74269"/>
        <dbReference type="ChEBI" id="CHEBI:74480"/>
        <dbReference type="EC" id="2.1.1.33"/>
    </reaction>
</comment>
<evidence type="ECO:0000256" key="7">
    <source>
        <dbReference type="HAMAP-Rule" id="MF_01057"/>
    </source>
</evidence>
<evidence type="ECO:0000256" key="8">
    <source>
        <dbReference type="SAM" id="MobiDB-lite"/>
    </source>
</evidence>
<comment type="function">
    <text evidence="2 7">Catalyzes the formation of N(7)-methylguanine at position 46 (m7G46) in tRNA.</text>
</comment>
<evidence type="ECO:0000313" key="9">
    <source>
        <dbReference type="EMBL" id="QDV04921.1"/>
    </source>
</evidence>
<dbReference type="GO" id="GO:0008176">
    <property type="term" value="F:tRNA (guanine(46)-N7)-methyltransferase activity"/>
    <property type="evidence" value="ECO:0007669"/>
    <property type="project" value="UniProtKB-UniRule"/>
</dbReference>
<dbReference type="InterPro" id="IPR029063">
    <property type="entry name" value="SAM-dependent_MTases_sf"/>
</dbReference>
<dbReference type="AlphaFoldDB" id="A0A518ELJ2"/>
<dbReference type="RefSeq" id="WP_145194354.1">
    <property type="nucleotide sequence ID" value="NZ_CP036434.1"/>
</dbReference>
<evidence type="ECO:0000313" key="10">
    <source>
        <dbReference type="Proteomes" id="UP000320390"/>
    </source>
</evidence>
<dbReference type="Gene3D" id="3.40.50.150">
    <property type="entry name" value="Vaccinia Virus protein VP39"/>
    <property type="match status" value="1"/>
</dbReference>
<dbReference type="PANTHER" id="PTHR23417:SF14">
    <property type="entry name" value="PENTACOTRIPEPTIDE-REPEAT REGION OF PRORP DOMAIN-CONTAINING PROTEIN"/>
    <property type="match status" value="1"/>
</dbReference>
<evidence type="ECO:0000256" key="3">
    <source>
        <dbReference type="ARBA" id="ARBA00022603"/>
    </source>
</evidence>
<accession>A0A518ELJ2</accession>
<reference evidence="9 10" key="1">
    <citation type="submission" date="2019-02" db="EMBL/GenBank/DDBJ databases">
        <title>Deep-cultivation of Planctomycetes and their phenomic and genomic characterization uncovers novel biology.</title>
        <authorList>
            <person name="Wiegand S."/>
            <person name="Jogler M."/>
            <person name="Boedeker C."/>
            <person name="Pinto D."/>
            <person name="Vollmers J."/>
            <person name="Rivas-Marin E."/>
            <person name="Kohn T."/>
            <person name="Peeters S.H."/>
            <person name="Heuer A."/>
            <person name="Rast P."/>
            <person name="Oberbeckmann S."/>
            <person name="Bunk B."/>
            <person name="Jeske O."/>
            <person name="Meyerdierks A."/>
            <person name="Storesund J.E."/>
            <person name="Kallscheuer N."/>
            <person name="Luecker S."/>
            <person name="Lage O.M."/>
            <person name="Pohl T."/>
            <person name="Merkel B.J."/>
            <person name="Hornburger P."/>
            <person name="Mueller R.-W."/>
            <person name="Bruemmer F."/>
            <person name="Labrenz M."/>
            <person name="Spormann A.M."/>
            <person name="Op den Camp H."/>
            <person name="Overmann J."/>
            <person name="Amann R."/>
            <person name="Jetten M.S.M."/>
            <person name="Mascher T."/>
            <person name="Medema M.H."/>
            <person name="Devos D.P."/>
            <person name="Kaster A.-K."/>
            <person name="Ovreas L."/>
            <person name="Rohde M."/>
            <person name="Galperin M.Y."/>
            <person name="Jogler C."/>
        </authorList>
    </citation>
    <scope>NUCLEOTIDE SEQUENCE [LARGE SCALE GENOMIC DNA]</scope>
    <source>
        <strain evidence="9 10">Poly30</strain>
    </source>
</reference>
<feature type="binding site" evidence="7">
    <location>
        <position position="79"/>
    </location>
    <ligand>
        <name>S-adenosyl-L-methionine</name>
        <dbReference type="ChEBI" id="CHEBI:59789"/>
    </ligand>
</feature>
<comment type="caution">
    <text evidence="7">Lacks conserved residue(s) required for the propagation of feature annotation.</text>
</comment>
<keyword evidence="5 7" id="KW-0949">S-adenosyl-L-methionine</keyword>
<feature type="binding site" evidence="7">
    <location>
        <position position="164"/>
    </location>
    <ligand>
        <name>substrate</name>
    </ligand>
</feature>
<dbReference type="Proteomes" id="UP000320390">
    <property type="component" value="Chromosome"/>
</dbReference>
<name>A0A518ELJ2_9BACT</name>
<organism evidence="9 10">
    <name type="scientific">Saltatorellus ferox</name>
    <dbReference type="NCBI Taxonomy" id="2528018"/>
    <lineage>
        <taxon>Bacteria</taxon>
        <taxon>Pseudomonadati</taxon>
        <taxon>Planctomycetota</taxon>
        <taxon>Planctomycetia</taxon>
        <taxon>Planctomycetia incertae sedis</taxon>
        <taxon>Saltatorellus</taxon>
    </lineage>
</organism>
<dbReference type="HAMAP" id="MF_01057">
    <property type="entry name" value="tRNA_methyltr_TrmB"/>
    <property type="match status" value="1"/>
</dbReference>
<dbReference type="InterPro" id="IPR003358">
    <property type="entry name" value="tRNA_(Gua-N-7)_MeTrfase_Trmb"/>
</dbReference>
<comment type="similarity">
    <text evidence="7">Belongs to the class I-like SAM-binding methyltransferase superfamily. TrmB family.</text>
</comment>
<keyword evidence="6 7" id="KW-0819">tRNA processing</keyword>
<proteinExistence type="inferred from homology"/>
<dbReference type="EMBL" id="CP036434">
    <property type="protein sequence ID" value="QDV04921.1"/>
    <property type="molecule type" value="Genomic_DNA"/>
</dbReference>
<dbReference type="EC" id="2.1.1.33" evidence="7"/>
<dbReference type="NCBIfam" id="NF001080">
    <property type="entry name" value="PRK00121.2-2"/>
    <property type="match status" value="1"/>
</dbReference>
<protein>
    <recommendedName>
        <fullName evidence="7">tRNA (guanine-N(7)-)-methyltransferase</fullName>
        <ecNumber evidence="7">2.1.1.33</ecNumber>
    </recommendedName>
    <alternativeName>
        <fullName evidence="7">tRNA (guanine(46)-N(7))-methyltransferase</fullName>
    </alternativeName>
    <alternativeName>
        <fullName evidence="7">tRNA(m7G46)-methyltransferase</fullName>
    </alternativeName>
</protein>
<feature type="binding site" evidence="7">
    <location>
        <position position="128"/>
    </location>
    <ligand>
        <name>S-adenosyl-L-methionine</name>
        <dbReference type="ChEBI" id="CHEBI:59789"/>
    </ligand>
</feature>
<feature type="binding site" evidence="7">
    <location>
        <position position="54"/>
    </location>
    <ligand>
        <name>S-adenosyl-L-methionine</name>
        <dbReference type="ChEBI" id="CHEBI:59789"/>
    </ligand>
</feature>
<dbReference type="Pfam" id="PF02390">
    <property type="entry name" value="Methyltransf_4"/>
    <property type="match status" value="1"/>
</dbReference>
<evidence type="ECO:0000256" key="5">
    <source>
        <dbReference type="ARBA" id="ARBA00022691"/>
    </source>
</evidence>
<dbReference type="PANTHER" id="PTHR23417">
    <property type="entry name" value="3-DEOXY-D-MANNO-OCTULOSONIC-ACID TRANSFERASE/TRNA GUANINE-N 7 - -METHYLTRANSFERASE"/>
    <property type="match status" value="1"/>
</dbReference>
<dbReference type="InterPro" id="IPR055361">
    <property type="entry name" value="tRNA_methyltr_TrmB_bact"/>
</dbReference>
<evidence type="ECO:0000256" key="4">
    <source>
        <dbReference type="ARBA" id="ARBA00022679"/>
    </source>
</evidence>
<sequence length="275" mass="31545">MARRLNKRDKWALNHEMERVHEPDRDAIVSDGATYMKGEWGAKVFGNDHPITLELGCGQGLFAVDLARRFPDRNFIGVDVKSHRFHRGASQAEQAGPTNIQFLRTRIQWLDRFFGPDEVSEIWLTFSDPQEGDKRGTKRLTSAYYLRLYQSMLREGGRVHVKTDSEDLYERTLEHAAEAGMEVVGKTANVHAERHELFDEEIAESLGFITAFENRWIQDGRRIHYAQLEKVRPVAEADLTEALRMLQGPAERTKPRFPQGRGEKARVTWSPAGLD</sequence>
<keyword evidence="10" id="KW-1185">Reference proteome</keyword>
<dbReference type="PROSITE" id="PS51625">
    <property type="entry name" value="SAM_MT_TRMB"/>
    <property type="match status" value="1"/>
</dbReference>
<keyword evidence="3 7" id="KW-0489">Methyltransferase</keyword>
<dbReference type="SUPFAM" id="SSF53335">
    <property type="entry name" value="S-adenosyl-L-methionine-dependent methyltransferases"/>
    <property type="match status" value="1"/>
</dbReference>
<feature type="region of interest" description="Disordered" evidence="8">
    <location>
        <begin position="249"/>
        <end position="275"/>
    </location>
</feature>
<evidence type="ECO:0000256" key="6">
    <source>
        <dbReference type="ARBA" id="ARBA00022694"/>
    </source>
</evidence>
<keyword evidence="4 7" id="KW-0808">Transferase</keyword>
<dbReference type="UniPathway" id="UPA00989"/>
<evidence type="ECO:0000256" key="2">
    <source>
        <dbReference type="ARBA" id="ARBA00003015"/>
    </source>
</evidence>
<evidence type="ECO:0000256" key="1">
    <source>
        <dbReference type="ARBA" id="ARBA00000142"/>
    </source>
</evidence>
<dbReference type="OrthoDB" id="9802090at2"/>
<comment type="pathway">
    <text evidence="7">tRNA modification; N(7)-methylguanine-tRNA biosynthesis.</text>
</comment>